<dbReference type="GO" id="GO:0061711">
    <property type="term" value="F:tRNA N(6)-L-threonylcarbamoyladenine synthase activity"/>
    <property type="evidence" value="ECO:0007669"/>
    <property type="project" value="UniProtKB-EC"/>
</dbReference>
<feature type="domain" description="Gcp-like" evidence="1">
    <location>
        <begin position="28"/>
        <end position="69"/>
    </location>
</feature>
<dbReference type="RefSeq" id="WP_232045873.1">
    <property type="nucleotide sequence ID" value="NZ_CP015578.1"/>
</dbReference>
<dbReference type="EMBL" id="CP015578">
    <property type="protein sequence ID" value="ARQ98075.1"/>
    <property type="molecule type" value="Genomic_DNA"/>
</dbReference>
<evidence type="ECO:0000259" key="1">
    <source>
        <dbReference type="Pfam" id="PF00814"/>
    </source>
</evidence>
<dbReference type="Gene3D" id="3.30.420.40">
    <property type="match status" value="1"/>
</dbReference>
<protein>
    <submittedName>
        <fullName evidence="2">N6-L-threonylcarbamoyladenine synthase, TsaB subunit</fullName>
        <ecNumber evidence="2">2.3.1.234</ecNumber>
    </submittedName>
</protein>
<dbReference type="InterPro" id="IPR000905">
    <property type="entry name" value="Gcp-like_dom"/>
</dbReference>
<name>A0A1X9SPG0_9BACT</name>
<keyword evidence="2" id="KW-0808">Transferase</keyword>
<gene>
    <name evidence="2" type="primary">tsaB</name>
    <name evidence="2" type="ORF">CLAN_1352</name>
</gene>
<evidence type="ECO:0000313" key="2">
    <source>
        <dbReference type="EMBL" id="ARQ98075.1"/>
    </source>
</evidence>
<keyword evidence="2" id="KW-0012">Acyltransferase</keyword>
<proteinExistence type="predicted"/>
<dbReference type="AlphaFoldDB" id="A0A1X9SPG0"/>
<dbReference type="EC" id="2.3.1.234" evidence="2"/>
<dbReference type="KEGG" id="clx:CLAN_1352"/>
<accession>A0A1X9SPG0</accession>
<sequence length="128" mass="14298">MDGNLIEKIESQDKASQALIEIISDLDNRYEIDSIIYANGPGSFMGLKVAYLTICVFCLSRDIEFYGVDGFSLNDFKPIRANKNMSFVFENNKISLDKIEPCELKLPQNLGALKLIANALPNYVIDAV</sequence>
<dbReference type="InterPro" id="IPR043129">
    <property type="entry name" value="ATPase_NBD"/>
</dbReference>
<dbReference type="GeneID" id="46921820"/>
<evidence type="ECO:0000313" key="3">
    <source>
        <dbReference type="Proteomes" id="UP000202031"/>
    </source>
</evidence>
<reference evidence="3" key="1">
    <citation type="journal article" date="2017" name="Genome Biol. Evol.">
        <title>Comparative Genomic Analysis Identifies a Campylobacter Clade Deficient in Selenium Metabolism.</title>
        <authorList>
            <person name="Miller W.G."/>
            <person name="Yee E."/>
            <person name="Lopes B.S."/>
            <person name="Chapman M.H."/>
            <person name="Huynh S."/>
            <person name="Bono J.L."/>
            <person name="Parker C.T."/>
            <person name="Strachan N.J.C."/>
            <person name="Forbes K.J."/>
        </authorList>
    </citation>
    <scope>NUCLEOTIDE SEQUENCE [LARGE SCALE GENOMIC DNA]</scope>
    <source>
        <strain evidence="3">NCTC 13004</strain>
    </source>
</reference>
<dbReference type="Pfam" id="PF00814">
    <property type="entry name" value="TsaD"/>
    <property type="match status" value="1"/>
</dbReference>
<dbReference type="Proteomes" id="UP000202031">
    <property type="component" value="Chromosome"/>
</dbReference>
<organism evidence="2 3">
    <name type="scientific">Campylobacter lanienae NCTC 13004</name>
    <dbReference type="NCBI Taxonomy" id="1031753"/>
    <lineage>
        <taxon>Bacteria</taxon>
        <taxon>Pseudomonadati</taxon>
        <taxon>Campylobacterota</taxon>
        <taxon>Epsilonproteobacteria</taxon>
        <taxon>Campylobacterales</taxon>
        <taxon>Campylobacteraceae</taxon>
        <taxon>Campylobacter</taxon>
    </lineage>
</organism>
<reference evidence="3" key="2">
    <citation type="journal article" date="2017" name="Genome Biol. Evol.">
        <title>Comparative genomic analysis identifies a Campylobacter clade deficient in selenium metabolism.</title>
        <authorList>
            <person name="Miller W.G."/>
            <person name="Yee E."/>
            <person name="Lopes B.S."/>
            <person name="Chapman M.H."/>
            <person name="Huynh S."/>
            <person name="Bono J.L."/>
            <person name="Parker C.T."/>
            <person name="Strachan N.J.C."/>
            <person name="Forbes K.J."/>
        </authorList>
    </citation>
    <scope>NUCLEOTIDE SEQUENCE [LARGE SCALE GENOMIC DNA]</scope>
    <source>
        <strain evidence="3">NCTC 13004</strain>
    </source>
</reference>
<dbReference type="SUPFAM" id="SSF53067">
    <property type="entry name" value="Actin-like ATPase domain"/>
    <property type="match status" value="1"/>
</dbReference>